<dbReference type="AlphaFoldDB" id="A0A151WK45"/>
<dbReference type="STRING" id="64791.A0A151WK45"/>
<name>A0A151WK45_9HYME</name>
<dbReference type="PANTHER" id="PTHR46579:SF1">
    <property type="entry name" value="F5_8 TYPE C DOMAIN-CONTAINING PROTEIN"/>
    <property type="match status" value="1"/>
</dbReference>
<sequence>NINIRSQETNNISDVYDSRLYVLYKDIIQNQEISGVKGSSILTEMKYFDCVFILLLRSINVLLSQNISEENLEQCEIDLTRFVGETEILCGKSVMTFNIHSSLHVVHSVRMTGPLWATSAFPYENGIFHLKQNIHGPNGLLFQIATKNLQRSTLQNMVISNKSETCELYCKRLFSPRKLVLQYNITECGAVLIGERIVGHDKLKNLLKKLLVSKMIKIPLKYSINAYIKTLSSTARCMNDQKKETIPSFNCNHPL</sequence>
<proteinExistence type="predicted"/>
<accession>A0A151WK45</accession>
<organism evidence="1 2">
    <name type="scientific">Mycetomoellerius zeteki</name>
    <dbReference type="NCBI Taxonomy" id="64791"/>
    <lineage>
        <taxon>Eukaryota</taxon>
        <taxon>Metazoa</taxon>
        <taxon>Ecdysozoa</taxon>
        <taxon>Arthropoda</taxon>
        <taxon>Hexapoda</taxon>
        <taxon>Insecta</taxon>
        <taxon>Pterygota</taxon>
        <taxon>Neoptera</taxon>
        <taxon>Endopterygota</taxon>
        <taxon>Hymenoptera</taxon>
        <taxon>Apocrita</taxon>
        <taxon>Aculeata</taxon>
        <taxon>Formicoidea</taxon>
        <taxon>Formicidae</taxon>
        <taxon>Myrmicinae</taxon>
        <taxon>Mycetomoellerius</taxon>
    </lineage>
</organism>
<reference evidence="1 2" key="1">
    <citation type="submission" date="2015-09" db="EMBL/GenBank/DDBJ databases">
        <title>Trachymyrmex zeteki WGS genome.</title>
        <authorList>
            <person name="Nygaard S."/>
            <person name="Hu H."/>
            <person name="Boomsma J."/>
            <person name="Zhang G."/>
        </authorList>
    </citation>
    <scope>NUCLEOTIDE SEQUENCE [LARGE SCALE GENOMIC DNA]</scope>
    <source>
        <strain evidence="1">Tzet28-1</strain>
        <tissue evidence="1">Whole body</tissue>
    </source>
</reference>
<keyword evidence="2" id="KW-1185">Reference proteome</keyword>
<evidence type="ECO:0000313" key="1">
    <source>
        <dbReference type="EMBL" id="KYQ48180.1"/>
    </source>
</evidence>
<dbReference type="PANTHER" id="PTHR46579">
    <property type="entry name" value="F5/8 TYPE C DOMAIN-CONTAINING PROTEIN-RELATED"/>
    <property type="match status" value="1"/>
</dbReference>
<dbReference type="EMBL" id="KQ983020">
    <property type="protein sequence ID" value="KYQ48180.1"/>
    <property type="molecule type" value="Genomic_DNA"/>
</dbReference>
<gene>
    <name evidence="1" type="ORF">ALC60_12734</name>
</gene>
<evidence type="ECO:0000313" key="2">
    <source>
        <dbReference type="Proteomes" id="UP000075809"/>
    </source>
</evidence>
<dbReference type="Proteomes" id="UP000075809">
    <property type="component" value="Unassembled WGS sequence"/>
</dbReference>
<feature type="non-terminal residue" evidence="1">
    <location>
        <position position="1"/>
    </location>
</feature>
<protein>
    <submittedName>
        <fullName evidence="1">Uncharacterized protein</fullName>
    </submittedName>
</protein>